<name>A0AA86T922_9EUKA</name>
<comment type="caution">
    <text evidence="1">The sequence shown here is derived from an EMBL/GenBank/DDBJ whole genome shotgun (WGS) entry which is preliminary data.</text>
</comment>
<keyword evidence="2" id="KW-0418">Kinase</keyword>
<proteinExistence type="predicted"/>
<dbReference type="Proteomes" id="UP001642409">
    <property type="component" value="Unassembled WGS sequence"/>
</dbReference>
<dbReference type="EMBL" id="CATOUU010000003">
    <property type="protein sequence ID" value="CAI9912654.1"/>
    <property type="molecule type" value="Genomic_DNA"/>
</dbReference>
<dbReference type="SUPFAM" id="SSF56112">
    <property type="entry name" value="Protein kinase-like (PK-like)"/>
    <property type="match status" value="1"/>
</dbReference>
<reference evidence="1" key="1">
    <citation type="submission" date="2023-06" db="EMBL/GenBank/DDBJ databases">
        <authorList>
            <person name="Kurt Z."/>
        </authorList>
    </citation>
    <scope>NUCLEOTIDE SEQUENCE</scope>
</reference>
<evidence type="ECO:0000313" key="3">
    <source>
        <dbReference type="Proteomes" id="UP001642409"/>
    </source>
</evidence>
<gene>
    <name evidence="2" type="ORF">HINF_LOCUS15751</name>
    <name evidence="1" type="ORF">HINF_LOCUS299</name>
</gene>
<keyword evidence="2" id="KW-0808">Transferase</keyword>
<evidence type="ECO:0000313" key="1">
    <source>
        <dbReference type="EMBL" id="CAI9912654.1"/>
    </source>
</evidence>
<dbReference type="GO" id="GO:0016301">
    <property type="term" value="F:kinase activity"/>
    <property type="evidence" value="ECO:0007669"/>
    <property type="project" value="UniProtKB-KW"/>
</dbReference>
<keyword evidence="3" id="KW-1185">Reference proteome</keyword>
<dbReference type="AlphaFoldDB" id="A0AA86T922"/>
<protein>
    <submittedName>
        <fullName evidence="1">CAMK CAMKL</fullName>
    </submittedName>
    <submittedName>
        <fullName evidence="2">Kinase</fullName>
    </submittedName>
</protein>
<evidence type="ECO:0000313" key="2">
    <source>
        <dbReference type="EMBL" id="CAL5998473.1"/>
    </source>
</evidence>
<reference evidence="2 3" key="2">
    <citation type="submission" date="2024-07" db="EMBL/GenBank/DDBJ databases">
        <authorList>
            <person name="Akdeniz Z."/>
        </authorList>
    </citation>
    <scope>NUCLEOTIDE SEQUENCE [LARGE SCALE GENOMIC DNA]</scope>
</reference>
<sequence length="156" mass="17904">MKSEHNSLLTVHNNNVFVKNYKIVNKIDEGCEAAVFKALNVDNEFVALYHISNRARALNRIQIHQVTNNIKGVVQMLDHFQIQESHAPVSQQVSILQQSGTIIVFEYMDGKSIDKCILKQNIQTILDAIRQLTLIIDQLQNSCFSSRHKTRQYLLL</sequence>
<dbReference type="InterPro" id="IPR011009">
    <property type="entry name" value="Kinase-like_dom_sf"/>
</dbReference>
<organism evidence="1">
    <name type="scientific">Hexamita inflata</name>
    <dbReference type="NCBI Taxonomy" id="28002"/>
    <lineage>
        <taxon>Eukaryota</taxon>
        <taxon>Metamonada</taxon>
        <taxon>Diplomonadida</taxon>
        <taxon>Hexamitidae</taxon>
        <taxon>Hexamitinae</taxon>
        <taxon>Hexamita</taxon>
    </lineage>
</organism>
<dbReference type="Gene3D" id="1.10.510.10">
    <property type="entry name" value="Transferase(Phosphotransferase) domain 1"/>
    <property type="match status" value="1"/>
</dbReference>
<dbReference type="EMBL" id="CAXDID020000038">
    <property type="protein sequence ID" value="CAL5998473.1"/>
    <property type="molecule type" value="Genomic_DNA"/>
</dbReference>
<accession>A0AA86T922</accession>